<proteinExistence type="predicted"/>
<feature type="compositionally biased region" description="Basic and acidic residues" evidence="1">
    <location>
        <begin position="17"/>
        <end position="27"/>
    </location>
</feature>
<feature type="region of interest" description="Disordered" evidence="1">
    <location>
        <begin position="1"/>
        <end position="33"/>
    </location>
</feature>
<reference evidence="2" key="1">
    <citation type="submission" date="2020-01" db="EMBL/GenBank/DDBJ databases">
        <title>Insect and environment-associated Actinomycetes.</title>
        <authorList>
            <person name="Currrie C."/>
            <person name="Chevrette M."/>
            <person name="Carlson C."/>
            <person name="Stubbendieck R."/>
            <person name="Wendt-Pienkowski E."/>
        </authorList>
    </citation>
    <scope>NUCLEOTIDE SEQUENCE</scope>
    <source>
        <strain evidence="2">SID505</strain>
    </source>
</reference>
<dbReference type="SUPFAM" id="SSF89372">
    <property type="entry name" value="Fucose-specific lectin"/>
    <property type="match status" value="1"/>
</dbReference>
<sequence>MPVRSKRAARRGAPHPGAEDHDARVQQDDPASLRARSTVGGRWLVLGKDGRLTAYALAAQGLLRWTEESPGGPRWTGPVLLPAPHLTHLSVAQGAGGFVHFVGRRAVERDHGQAVDLVSATQFQSGRPLTEWRSLGNQHKEPEKAARIGIPAAAVGQSGALHVFVRNANGSLVVRRENAAGGWQGWQDLKVGKVRDGAAVAATSTGRVELVAPGDGLTMRWTQSEPGGAFGRDQDIPFGHAPGSAVALETAPERMTFYWADEGTGGVVAYRPGTWAISLGGSASNVPVAALRAALDGYDCTVLAHRGHDGQVMLAACGTENESGGVWWSPTGESCAGGPALAHDVYGRVVLALIGEDGTLHVARQRSEPGLALEPSVRV</sequence>
<comment type="caution">
    <text evidence="2">The sequence shown here is derived from an EMBL/GenBank/DDBJ whole genome shotgun (WGS) entry which is preliminary data.</text>
</comment>
<name>A0A6G3ST50_STRAQ</name>
<evidence type="ECO:0000256" key="1">
    <source>
        <dbReference type="SAM" id="MobiDB-lite"/>
    </source>
</evidence>
<organism evidence="2">
    <name type="scientific">Streptomyces anulatus</name>
    <name type="common">Streptomyces chrysomallus</name>
    <dbReference type="NCBI Taxonomy" id="1892"/>
    <lineage>
        <taxon>Bacteria</taxon>
        <taxon>Bacillati</taxon>
        <taxon>Actinomycetota</taxon>
        <taxon>Actinomycetes</taxon>
        <taxon>Kitasatosporales</taxon>
        <taxon>Streptomycetaceae</taxon>
        <taxon>Streptomyces</taxon>
    </lineage>
</organism>
<dbReference type="AlphaFoldDB" id="A0A6G3ST50"/>
<dbReference type="RefSeq" id="WP_164257959.1">
    <property type="nucleotide sequence ID" value="NZ_JAAGMK010000532.1"/>
</dbReference>
<feature type="compositionally biased region" description="Basic residues" evidence="1">
    <location>
        <begin position="1"/>
        <end position="13"/>
    </location>
</feature>
<evidence type="ECO:0000313" key="2">
    <source>
        <dbReference type="EMBL" id="NEB86164.1"/>
    </source>
</evidence>
<protein>
    <submittedName>
        <fullName evidence="2">Uncharacterized protein</fullName>
    </submittedName>
</protein>
<dbReference type="EMBL" id="JAAGMK010000532">
    <property type="protein sequence ID" value="NEB86164.1"/>
    <property type="molecule type" value="Genomic_DNA"/>
</dbReference>
<accession>A0A6G3ST50</accession>
<gene>
    <name evidence="2" type="ORF">G3I43_18580</name>
</gene>
<dbReference type="Gene3D" id="2.120.10.70">
    <property type="entry name" value="Fucose-specific lectin"/>
    <property type="match status" value="1"/>
</dbReference>